<dbReference type="EMBL" id="MLGG01000024">
    <property type="protein sequence ID" value="KAK1455683.1"/>
    <property type="molecule type" value="Genomic_DNA"/>
</dbReference>
<gene>
    <name evidence="2" type="ORF">CMEL01_04443</name>
</gene>
<sequence>MNNYEQEAPHEYELFEQVDQGGFHFEDGSIMNAENLPSQDRGHHLGIPMFGGSTDDSHNSMSFVPISGTAPSGY</sequence>
<feature type="region of interest" description="Disordered" evidence="1">
    <location>
        <begin position="25"/>
        <end position="74"/>
    </location>
</feature>
<evidence type="ECO:0000256" key="1">
    <source>
        <dbReference type="SAM" id="MobiDB-lite"/>
    </source>
</evidence>
<keyword evidence="3" id="KW-1185">Reference proteome</keyword>
<evidence type="ECO:0000313" key="3">
    <source>
        <dbReference type="Proteomes" id="UP001239795"/>
    </source>
</evidence>
<name>A0AAI9UC76_9PEZI</name>
<accession>A0AAI9UC76</accession>
<evidence type="ECO:0000313" key="2">
    <source>
        <dbReference type="EMBL" id="KAK1455683.1"/>
    </source>
</evidence>
<dbReference type="AlphaFoldDB" id="A0AAI9UC76"/>
<dbReference type="Proteomes" id="UP001239795">
    <property type="component" value="Unassembled WGS sequence"/>
</dbReference>
<comment type="caution">
    <text evidence="2">The sequence shown here is derived from an EMBL/GenBank/DDBJ whole genome shotgun (WGS) entry which is preliminary data.</text>
</comment>
<protein>
    <submittedName>
        <fullName evidence="2">Uncharacterized protein</fullName>
    </submittedName>
</protein>
<reference evidence="2 3" key="1">
    <citation type="submission" date="2016-10" db="EMBL/GenBank/DDBJ databases">
        <title>The genome sequence of Colletotrichum fioriniae PJ7.</title>
        <authorList>
            <person name="Baroncelli R."/>
        </authorList>
    </citation>
    <scope>NUCLEOTIDE SEQUENCE [LARGE SCALE GENOMIC DNA]</scope>
    <source>
        <strain evidence="2">Col 31</strain>
    </source>
</reference>
<proteinExistence type="predicted"/>
<organism evidence="2 3">
    <name type="scientific">Colletotrichum melonis</name>
    <dbReference type="NCBI Taxonomy" id="1209925"/>
    <lineage>
        <taxon>Eukaryota</taxon>
        <taxon>Fungi</taxon>
        <taxon>Dikarya</taxon>
        <taxon>Ascomycota</taxon>
        <taxon>Pezizomycotina</taxon>
        <taxon>Sordariomycetes</taxon>
        <taxon>Hypocreomycetidae</taxon>
        <taxon>Glomerellales</taxon>
        <taxon>Glomerellaceae</taxon>
        <taxon>Colletotrichum</taxon>
        <taxon>Colletotrichum acutatum species complex</taxon>
    </lineage>
</organism>